<dbReference type="OrthoDB" id="9808166at2"/>
<dbReference type="InterPro" id="IPR000432">
    <property type="entry name" value="DNA_mismatch_repair_MutS_C"/>
</dbReference>
<dbReference type="InterPro" id="IPR045076">
    <property type="entry name" value="MutS"/>
</dbReference>
<dbReference type="Proteomes" id="UP000062260">
    <property type="component" value="Chromosome"/>
</dbReference>
<dbReference type="HAMAP" id="MF_00092">
    <property type="entry name" value="MutS2"/>
    <property type="match status" value="1"/>
</dbReference>
<keyword evidence="5 9" id="KW-0378">Hydrolase</keyword>
<dbReference type="NCBIfam" id="TIGR01069">
    <property type="entry name" value="mutS2"/>
    <property type="match status" value="1"/>
</dbReference>
<evidence type="ECO:0000256" key="10">
    <source>
        <dbReference type="SAM" id="Coils"/>
    </source>
</evidence>
<dbReference type="PANTHER" id="PTHR48466">
    <property type="entry name" value="OS10G0509000 PROTEIN-RELATED"/>
    <property type="match status" value="1"/>
</dbReference>
<evidence type="ECO:0000256" key="3">
    <source>
        <dbReference type="ARBA" id="ARBA00022741"/>
    </source>
</evidence>
<evidence type="ECO:0000313" key="13">
    <source>
        <dbReference type="Proteomes" id="UP000062260"/>
    </source>
</evidence>
<dbReference type="InterPro" id="IPR002625">
    <property type="entry name" value="Smr_dom"/>
</dbReference>
<dbReference type="FunFam" id="3.30.1370.110:FF:000004">
    <property type="entry name" value="Endonuclease MutS2"/>
    <property type="match status" value="1"/>
</dbReference>
<evidence type="ECO:0000256" key="9">
    <source>
        <dbReference type="HAMAP-Rule" id="MF_00092"/>
    </source>
</evidence>
<feature type="region of interest" description="Disordered" evidence="11">
    <location>
        <begin position="692"/>
        <end position="715"/>
    </location>
</feature>
<dbReference type="Gene3D" id="3.40.50.300">
    <property type="entry name" value="P-loop containing nucleotide triphosphate hydrolases"/>
    <property type="match status" value="1"/>
</dbReference>
<evidence type="ECO:0000313" key="12">
    <source>
        <dbReference type="EMBL" id="AMB98708.1"/>
    </source>
</evidence>
<dbReference type="InterPro" id="IPR036187">
    <property type="entry name" value="DNA_mismatch_repair_MutS_sf"/>
</dbReference>
<dbReference type="PIRSF" id="PIRSF005814">
    <property type="entry name" value="MutS_YshD"/>
    <property type="match status" value="1"/>
</dbReference>
<dbReference type="PROSITE" id="PS50828">
    <property type="entry name" value="SMR"/>
    <property type="match status" value="1"/>
</dbReference>
<dbReference type="GO" id="GO:0140664">
    <property type="term" value="F:ATP-dependent DNA damage sensor activity"/>
    <property type="evidence" value="ECO:0007669"/>
    <property type="project" value="InterPro"/>
</dbReference>
<feature type="coiled-coil region" evidence="10">
    <location>
        <begin position="508"/>
        <end position="599"/>
    </location>
</feature>
<dbReference type="GO" id="GO:0006298">
    <property type="term" value="P:mismatch repair"/>
    <property type="evidence" value="ECO:0007669"/>
    <property type="project" value="InterPro"/>
</dbReference>
<comment type="subunit">
    <text evidence="9">Homodimer. Binds to stalled ribosomes, contacting rRNA.</text>
</comment>
<dbReference type="InterPro" id="IPR046893">
    <property type="entry name" value="MSSS"/>
</dbReference>
<evidence type="ECO:0000256" key="2">
    <source>
        <dbReference type="ARBA" id="ARBA00022730"/>
    </source>
</evidence>
<feature type="coiled-coil region" evidence="10">
    <location>
        <begin position="147"/>
        <end position="174"/>
    </location>
</feature>
<dbReference type="STRING" id="128944.AWM75_01275"/>
<dbReference type="FunFam" id="3.40.50.300:FF:000830">
    <property type="entry name" value="Endonuclease MutS2"/>
    <property type="match status" value="1"/>
</dbReference>
<dbReference type="GO" id="GO:0005524">
    <property type="term" value="F:ATP binding"/>
    <property type="evidence" value="ECO:0007669"/>
    <property type="project" value="UniProtKB-UniRule"/>
</dbReference>
<evidence type="ECO:0000256" key="8">
    <source>
        <dbReference type="ARBA" id="ARBA00023125"/>
    </source>
</evidence>
<dbReference type="EC" id="3.1.-.-" evidence="9"/>
<reference evidence="13" key="2">
    <citation type="submission" date="2016-01" db="EMBL/GenBank/DDBJ databases">
        <title>Six Aerococcus type strain genome sequencing and assembly using PacBio and Illumina Hiseq.</title>
        <authorList>
            <person name="Carkaci D."/>
            <person name="Dargis R."/>
            <person name="Nielsen X.C."/>
            <person name="Skovgaard O."/>
            <person name="Fuursted K."/>
            <person name="Christensen J.J."/>
        </authorList>
    </citation>
    <scope>NUCLEOTIDE SEQUENCE [LARGE SCALE GENOMIC DNA]</scope>
    <source>
        <strain evidence="13">CCUG42038B</strain>
    </source>
</reference>
<sequence length="801" mass="89747">MNPKIFATLEFNRIQADLAKHTSTQLGKRLALKLAPMTDPSLVQAAWQDISEWDILAQNGHRLPISQLADIKPATDRLDRQASLNGEELGQIMQVLDLTNQLVKFFADIEEASELVPQLYKLSQELLTLSAINRQLKQSISPTGEVFDSASKELREIRQSISREERQIRQKLDDYTKSKSSYLSDQLVTIRNGRFVLPVKAEYKRAVGGVIHDQSASGQTLYIEPPAVVEANSRLQNLYNDEQYEIMQIFMALSAALAPYTKELKTNNQVLAQFDFIKAKYLYGKAIKANRPKLAGKEENFALYQAVHPYLDAKTAVANDIVLDADQQMLLITGPNTGGKTITLKTVGLLHLMGQSGLYITAQAGSKINIFKEIFADIGDEQSIEQNLSTFSGHMTNVISILNQADQDSLVLVDELGSGTDPQEGAALAMAILDRFAAHEVTVLATTHYPELKLYAYDHDQVTNASMVFDEISLRPTYQLLIGVPGRSNAFDISARLGLDPDIVAQARSQVDQDARNLNDMLLDLEDQRQDYENKEKMINQRLNKADRLLHDLKVAHQAMQDDKDKYMDRARQEAKEYVDQKKSEADRLMAEIRAWQTELGNQGQHIKEHQLIDQRKAFETLSPEARQLKSNKVLRKAKRNKEKVDQIQVGDQVKVIPYGQTGEVVEARDDNQFIVQMGILKMELPASDLEKIASPDKGPAPKAQVQRSKSKGVSTQLDLRGERYEAALNRLDQFIDAALLANHPRVTIVHGHGTGALREGVQKYLRKHPRVKSFEFAPYNQGGNGATIAHFVDKDSGQAE</sequence>
<dbReference type="Pfam" id="PF20297">
    <property type="entry name" value="MSSS"/>
    <property type="match status" value="1"/>
</dbReference>
<dbReference type="InterPro" id="IPR007696">
    <property type="entry name" value="DNA_mismatch_repair_MutS_core"/>
</dbReference>
<evidence type="ECO:0000256" key="7">
    <source>
        <dbReference type="ARBA" id="ARBA00022884"/>
    </source>
</evidence>
<dbReference type="KEGG" id="auh:AWM75_01275"/>
<dbReference type="SMART" id="SM00534">
    <property type="entry name" value="MUTSac"/>
    <property type="match status" value="1"/>
</dbReference>
<gene>
    <name evidence="9" type="primary">mutS2</name>
    <name evidence="9" type="synonym">rqcU</name>
    <name evidence="12" type="ORF">AWM75_01275</name>
</gene>
<dbReference type="SUPFAM" id="SSF48334">
    <property type="entry name" value="DNA repair protein MutS, domain III"/>
    <property type="match status" value="1"/>
</dbReference>
<evidence type="ECO:0000256" key="5">
    <source>
        <dbReference type="ARBA" id="ARBA00022801"/>
    </source>
</evidence>
<evidence type="ECO:0000256" key="11">
    <source>
        <dbReference type="SAM" id="MobiDB-lite"/>
    </source>
</evidence>
<keyword evidence="6 9" id="KW-0067">ATP-binding</keyword>
<dbReference type="SMART" id="SM00463">
    <property type="entry name" value="SMR"/>
    <property type="match status" value="1"/>
</dbReference>
<keyword evidence="8 9" id="KW-0238">DNA-binding</keyword>
<comment type="function">
    <text evidence="9">Acts as a ribosome collision sensor, splitting the ribosome into its 2 subunits. Detects stalled/collided 70S ribosomes which it binds and splits by an ATP-hydrolysis driven conformational change. Acts upstream of the ribosome quality control system (RQC), a ribosome-associated complex that mediates the extraction of incompletely synthesized nascent chains from stalled ribosomes and their subsequent degradation. Probably generates substrates for RQC.</text>
</comment>
<keyword evidence="13" id="KW-1185">Reference proteome</keyword>
<keyword evidence="1 9" id="KW-0540">Nuclease</keyword>
<dbReference type="InterPro" id="IPR027417">
    <property type="entry name" value="P-loop_NTPase"/>
</dbReference>
<dbReference type="CDD" id="cd03280">
    <property type="entry name" value="ABC_MutS2"/>
    <property type="match status" value="1"/>
</dbReference>
<dbReference type="EC" id="3.6.4.-" evidence="9"/>
<accession>A0A120IAP3</accession>
<keyword evidence="4 9" id="KW-0255">Endonuclease</keyword>
<dbReference type="GO" id="GO:0004519">
    <property type="term" value="F:endonuclease activity"/>
    <property type="evidence" value="ECO:0007669"/>
    <property type="project" value="UniProtKB-UniRule"/>
</dbReference>
<evidence type="ECO:0000256" key="1">
    <source>
        <dbReference type="ARBA" id="ARBA00022722"/>
    </source>
</evidence>
<dbReference type="AlphaFoldDB" id="A0A120IAP3"/>
<keyword evidence="10" id="KW-0175">Coiled coil</keyword>
<comment type="similarity">
    <text evidence="9">Belongs to the DNA mismatch repair MutS family. MutS2 subfamily.</text>
</comment>
<dbReference type="GO" id="GO:0072344">
    <property type="term" value="P:rescue of stalled ribosome"/>
    <property type="evidence" value="ECO:0007669"/>
    <property type="project" value="UniProtKB-UniRule"/>
</dbReference>
<dbReference type="Pfam" id="PF00488">
    <property type="entry name" value="MutS_V"/>
    <property type="match status" value="1"/>
</dbReference>
<protein>
    <recommendedName>
        <fullName evidence="9">Endonuclease MutS2</fullName>
        <ecNumber evidence="9">3.1.-.-</ecNumber>
    </recommendedName>
    <alternativeName>
        <fullName evidence="9">Ribosome-associated protein quality control-upstream factor</fullName>
        <shortName evidence="9">RQC-upstream factor</shortName>
        <shortName evidence="9">RqcU</shortName>
        <ecNumber evidence="9">3.6.4.-</ecNumber>
    </alternativeName>
</protein>
<dbReference type="SUPFAM" id="SSF160443">
    <property type="entry name" value="SMR domain-like"/>
    <property type="match status" value="1"/>
</dbReference>
<dbReference type="GO" id="GO:0019843">
    <property type="term" value="F:rRNA binding"/>
    <property type="evidence" value="ECO:0007669"/>
    <property type="project" value="UniProtKB-UniRule"/>
</dbReference>
<dbReference type="Pfam" id="PF01713">
    <property type="entry name" value="Smr"/>
    <property type="match status" value="1"/>
</dbReference>
<dbReference type="GO" id="GO:0016887">
    <property type="term" value="F:ATP hydrolysis activity"/>
    <property type="evidence" value="ECO:0007669"/>
    <property type="project" value="InterPro"/>
</dbReference>
<dbReference type="InterPro" id="IPR036063">
    <property type="entry name" value="Smr_dom_sf"/>
</dbReference>
<dbReference type="PANTHER" id="PTHR48466:SF2">
    <property type="entry name" value="OS10G0509000 PROTEIN"/>
    <property type="match status" value="1"/>
</dbReference>
<dbReference type="SMART" id="SM00533">
    <property type="entry name" value="MUTSd"/>
    <property type="match status" value="1"/>
</dbReference>
<keyword evidence="7 9" id="KW-0694">RNA-binding</keyword>
<name>A0A120IAP3_9LACT</name>
<organism evidence="12 13">
    <name type="scientific">Aerococcus urinaehominis</name>
    <dbReference type="NCBI Taxonomy" id="128944"/>
    <lineage>
        <taxon>Bacteria</taxon>
        <taxon>Bacillati</taxon>
        <taxon>Bacillota</taxon>
        <taxon>Bacilli</taxon>
        <taxon>Lactobacillales</taxon>
        <taxon>Aerococcaceae</taxon>
        <taxon>Aerococcus</taxon>
    </lineage>
</organism>
<dbReference type="Gene3D" id="3.30.1370.110">
    <property type="match status" value="1"/>
</dbReference>
<feature type="binding site" evidence="9">
    <location>
        <begin position="334"/>
        <end position="341"/>
    </location>
    <ligand>
        <name>ATP</name>
        <dbReference type="ChEBI" id="CHEBI:30616"/>
    </ligand>
</feature>
<proteinExistence type="inferred from homology"/>
<dbReference type="PROSITE" id="PS00486">
    <property type="entry name" value="DNA_MISMATCH_REPAIR_2"/>
    <property type="match status" value="1"/>
</dbReference>
<dbReference type="EMBL" id="CP014163">
    <property type="protein sequence ID" value="AMB98708.1"/>
    <property type="molecule type" value="Genomic_DNA"/>
</dbReference>
<dbReference type="RefSeq" id="WP_067977367.1">
    <property type="nucleotide sequence ID" value="NZ_CP014163.1"/>
</dbReference>
<reference evidence="12 13" key="1">
    <citation type="journal article" date="2016" name="Genome Announc.">
        <title>Complete Genome Sequences of Aerococcus christensenii CCUG 28831T, Aerococcus sanguinicola CCUG 43001T, Aerococcus urinae CCUG 36881T, Aerococcus urinaeequi CCUG 28094T, Aerococcus urinaehominis CCUG 42038 BT, and Aerococcus viridans CCUG 4311T.</title>
        <authorList>
            <person name="Carkaci D."/>
            <person name="Dargis R."/>
            <person name="Nielsen X.C."/>
            <person name="Skovgaard O."/>
            <person name="Fuursted K."/>
            <person name="Christensen J.J."/>
        </authorList>
    </citation>
    <scope>NUCLEOTIDE SEQUENCE [LARGE SCALE GENOMIC DNA]</scope>
    <source>
        <strain evidence="12 13">CCUG42038B</strain>
    </source>
</reference>
<evidence type="ECO:0000256" key="4">
    <source>
        <dbReference type="ARBA" id="ARBA00022759"/>
    </source>
</evidence>
<dbReference type="GO" id="GO:0043023">
    <property type="term" value="F:ribosomal large subunit binding"/>
    <property type="evidence" value="ECO:0007669"/>
    <property type="project" value="UniProtKB-UniRule"/>
</dbReference>
<keyword evidence="2 9" id="KW-0699">rRNA-binding</keyword>
<comment type="function">
    <text evidence="9">Endonuclease that is involved in the suppression of homologous recombination and thus may have a key role in the control of bacterial genetic diversity.</text>
</comment>
<dbReference type="GO" id="GO:0030983">
    <property type="term" value="F:mismatched DNA binding"/>
    <property type="evidence" value="ECO:0007669"/>
    <property type="project" value="InterPro"/>
</dbReference>
<dbReference type="SUPFAM" id="SSF52540">
    <property type="entry name" value="P-loop containing nucleoside triphosphate hydrolases"/>
    <property type="match status" value="1"/>
</dbReference>
<feature type="compositionally biased region" description="Polar residues" evidence="11">
    <location>
        <begin position="706"/>
        <end position="715"/>
    </location>
</feature>
<dbReference type="GO" id="GO:0045910">
    <property type="term" value="P:negative regulation of DNA recombination"/>
    <property type="evidence" value="ECO:0007669"/>
    <property type="project" value="InterPro"/>
</dbReference>
<dbReference type="InterPro" id="IPR005747">
    <property type="entry name" value="MutS2"/>
</dbReference>
<evidence type="ECO:0000256" key="6">
    <source>
        <dbReference type="ARBA" id="ARBA00022840"/>
    </source>
</evidence>
<keyword evidence="3 9" id="KW-0547">Nucleotide-binding</keyword>